<dbReference type="Pfam" id="PF10294">
    <property type="entry name" value="Methyltransf_16"/>
    <property type="match status" value="1"/>
</dbReference>
<reference evidence="2 3" key="1">
    <citation type="journal article" date="2017" name="Mol. Ecol.">
        <title>Comparative and population genomic landscape of Phellinus noxius: A hypervariable fungus causing root rot in trees.</title>
        <authorList>
            <person name="Chung C.L."/>
            <person name="Lee T.J."/>
            <person name="Akiba M."/>
            <person name="Lee H.H."/>
            <person name="Kuo T.H."/>
            <person name="Liu D."/>
            <person name="Ke H.M."/>
            <person name="Yokoi T."/>
            <person name="Roa M.B."/>
            <person name="Lu M.J."/>
            <person name="Chang Y.Y."/>
            <person name="Ann P.J."/>
            <person name="Tsai J.N."/>
            <person name="Chen C.Y."/>
            <person name="Tzean S.S."/>
            <person name="Ota Y."/>
            <person name="Hattori T."/>
            <person name="Sahashi N."/>
            <person name="Liou R.F."/>
            <person name="Kikuchi T."/>
            <person name="Tsai I.J."/>
        </authorList>
    </citation>
    <scope>NUCLEOTIDE SEQUENCE [LARGE SCALE GENOMIC DNA]</scope>
    <source>
        <strain evidence="2 3">FFPRI411160</strain>
    </source>
</reference>
<dbReference type="GO" id="GO:0008757">
    <property type="term" value="F:S-adenosylmethionine-dependent methyltransferase activity"/>
    <property type="evidence" value="ECO:0007669"/>
    <property type="project" value="UniProtKB-ARBA"/>
</dbReference>
<evidence type="ECO:0000313" key="2">
    <source>
        <dbReference type="EMBL" id="PAV22116.1"/>
    </source>
</evidence>
<dbReference type="Proteomes" id="UP000217199">
    <property type="component" value="Unassembled WGS sequence"/>
</dbReference>
<dbReference type="PANTHER" id="PTHR14614">
    <property type="entry name" value="HEPATOCELLULAR CARCINOMA-ASSOCIATED ANTIGEN"/>
    <property type="match status" value="1"/>
</dbReference>
<evidence type="ECO:0000313" key="3">
    <source>
        <dbReference type="Proteomes" id="UP000217199"/>
    </source>
</evidence>
<dbReference type="AlphaFoldDB" id="A0A286UR86"/>
<accession>A0A286UR86</accession>
<dbReference type="InterPro" id="IPR029063">
    <property type="entry name" value="SAM-dependent_MTases_sf"/>
</dbReference>
<dbReference type="PANTHER" id="PTHR14614:SF130">
    <property type="entry name" value="PROTEIN-LYSINE N-METHYLTRANSFERASE EEF2KMT"/>
    <property type="match status" value="1"/>
</dbReference>
<proteinExistence type="predicted"/>
<dbReference type="OrthoDB" id="194386at2759"/>
<dbReference type="SUPFAM" id="SSF53335">
    <property type="entry name" value="S-adenosyl-L-methionine-dependent methyltransferases"/>
    <property type="match status" value="1"/>
</dbReference>
<organism evidence="2 3">
    <name type="scientific">Pyrrhoderma noxium</name>
    <dbReference type="NCBI Taxonomy" id="2282107"/>
    <lineage>
        <taxon>Eukaryota</taxon>
        <taxon>Fungi</taxon>
        <taxon>Dikarya</taxon>
        <taxon>Basidiomycota</taxon>
        <taxon>Agaricomycotina</taxon>
        <taxon>Agaricomycetes</taxon>
        <taxon>Hymenochaetales</taxon>
        <taxon>Hymenochaetaceae</taxon>
        <taxon>Pyrrhoderma</taxon>
    </lineage>
</organism>
<name>A0A286UR86_9AGAM</name>
<dbReference type="InParanoid" id="A0A286UR86"/>
<dbReference type="InterPro" id="IPR019410">
    <property type="entry name" value="Methyltransf_16"/>
</dbReference>
<evidence type="ECO:0008006" key="4">
    <source>
        <dbReference type="Google" id="ProtNLM"/>
    </source>
</evidence>
<gene>
    <name evidence="2" type="ORF">PNOK_0207300</name>
</gene>
<protein>
    <recommendedName>
        <fullName evidence="4">S-adenosyl-L-methionine-dependent methyltransferase</fullName>
    </recommendedName>
</protein>
<feature type="compositionally biased region" description="Low complexity" evidence="1">
    <location>
        <begin position="304"/>
        <end position="329"/>
    </location>
</feature>
<evidence type="ECO:0000256" key="1">
    <source>
        <dbReference type="SAM" id="MobiDB-lite"/>
    </source>
</evidence>
<keyword evidence="3" id="KW-1185">Reference proteome</keyword>
<dbReference type="EMBL" id="NBII01000002">
    <property type="protein sequence ID" value="PAV22116.1"/>
    <property type="molecule type" value="Genomic_DNA"/>
</dbReference>
<feature type="region of interest" description="Disordered" evidence="1">
    <location>
        <begin position="304"/>
        <end position="330"/>
    </location>
</feature>
<dbReference type="STRING" id="2282107.A0A286UR86"/>
<dbReference type="Gene3D" id="3.40.50.150">
    <property type="entry name" value="Vaccinia Virus protein VP39"/>
    <property type="match status" value="1"/>
</dbReference>
<comment type="caution">
    <text evidence="2">The sequence shown here is derived from an EMBL/GenBank/DDBJ whole genome shotgun (WGS) entry which is preliminary data.</text>
</comment>
<sequence>MRKGIIELVKSYASLATTSILVFPLPCTDELQEEIIEQLISSKHFQTYPPAPSYQRLFWKWLIKCIEDLGEEVNEAIYSHYLSLPSSSNSALTSCAPPPPSYVTYFWQSNTNHDGSSGALDYQQENCLEKYNKCTLFESRTTIESGTTGFRTWSASFTLAEHLISKKESLGRSQIIELGSGIGFLGIVVARLQIESLNSSSILPSNNPDELPSLYLTDLNERVLSRCEDNCNLPCNNLSPHPNIRFKSLDWSDANDESRQSEVLDFLEEANADLFLGADLIYDSSIIPSLVSMLALALRSSYPRPSASSTSSSPTSSSSSTSPSSLSTSNKKHRRCLLAATLRNENTLAEFIQEADTRGLRVEEVRTSDTELSQFSGSLLDRIGEKGSQVKILNVVHAEGERSE</sequence>